<dbReference type="Proteomes" id="UP001196873">
    <property type="component" value="Unassembled WGS sequence"/>
</dbReference>
<comment type="caution">
    <text evidence="2">The sequence shown here is derived from an EMBL/GenBank/DDBJ whole genome shotgun (WGS) entry which is preliminary data.</text>
</comment>
<accession>A0AAW4NNM7</accession>
<evidence type="ECO:0000256" key="1">
    <source>
        <dbReference type="SAM" id="Phobius"/>
    </source>
</evidence>
<gene>
    <name evidence="2" type="ORF">KZY68_11700</name>
</gene>
<evidence type="ECO:0000313" key="3">
    <source>
        <dbReference type="Proteomes" id="UP001196873"/>
    </source>
</evidence>
<reference evidence="2" key="1">
    <citation type="submission" date="2021-07" db="EMBL/GenBank/DDBJ databases">
        <title>Genomic diversity and antimicrobial resistance of Prevotella spp. isolated from chronic lung disease airways.</title>
        <authorList>
            <person name="Webb K.A."/>
            <person name="Olagoke O.S."/>
            <person name="Baird T."/>
            <person name="Neill J."/>
            <person name="Pham A."/>
            <person name="Wells T.J."/>
            <person name="Ramsay K.A."/>
            <person name="Bell S.C."/>
            <person name="Sarovich D.S."/>
            <person name="Price E.P."/>
        </authorList>
    </citation>
    <scope>NUCLEOTIDE SEQUENCE</scope>
    <source>
        <strain evidence="2">SCHI0047.S.3</strain>
    </source>
</reference>
<keyword evidence="1" id="KW-0472">Membrane</keyword>
<dbReference type="EMBL" id="JAHXRF010000019">
    <property type="protein sequence ID" value="MBW4866648.1"/>
    <property type="molecule type" value="Genomic_DNA"/>
</dbReference>
<organism evidence="2 3">
    <name type="scientific">Segatella salivae</name>
    <dbReference type="NCBI Taxonomy" id="228604"/>
    <lineage>
        <taxon>Bacteria</taxon>
        <taxon>Pseudomonadati</taxon>
        <taxon>Bacteroidota</taxon>
        <taxon>Bacteroidia</taxon>
        <taxon>Bacteroidales</taxon>
        <taxon>Prevotellaceae</taxon>
        <taxon>Segatella</taxon>
    </lineage>
</organism>
<keyword evidence="1" id="KW-0812">Transmembrane</keyword>
<dbReference type="RefSeq" id="WP_219428136.1">
    <property type="nucleotide sequence ID" value="NZ_JAHXRD010000018.1"/>
</dbReference>
<sequence>MNKDEKIKQLVDRFMAGETSLDEERALYRYFSAGNVAEELMPLREYFCSFASLSQDETIAQPPRFKLLHLVTRPKFIAAAASIALFLALGSTLLVDRSQNYCEAFVYNKHVTNTKEVMKVVDETMQDIHQNSDADVDNQLRSILGNS</sequence>
<name>A0AAW4NNM7_9BACT</name>
<protein>
    <submittedName>
        <fullName evidence="2">Uncharacterized protein</fullName>
    </submittedName>
</protein>
<keyword evidence="1" id="KW-1133">Transmembrane helix</keyword>
<evidence type="ECO:0000313" key="2">
    <source>
        <dbReference type="EMBL" id="MBW4866648.1"/>
    </source>
</evidence>
<proteinExistence type="predicted"/>
<dbReference type="AlphaFoldDB" id="A0AAW4NNM7"/>
<feature type="transmembrane region" description="Helical" evidence="1">
    <location>
        <begin position="76"/>
        <end position="95"/>
    </location>
</feature>